<feature type="compositionally biased region" description="Basic and acidic residues" evidence="2">
    <location>
        <begin position="333"/>
        <end position="350"/>
    </location>
</feature>
<feature type="compositionally biased region" description="Low complexity" evidence="2">
    <location>
        <begin position="27"/>
        <end position="44"/>
    </location>
</feature>
<feature type="region of interest" description="Disordered" evidence="2">
    <location>
        <begin position="293"/>
        <end position="350"/>
    </location>
</feature>
<feature type="compositionally biased region" description="Basic and acidic residues" evidence="2">
    <location>
        <begin position="293"/>
        <end position="310"/>
    </location>
</feature>
<comment type="caution">
    <text evidence="3">The sequence shown here is derived from an EMBL/GenBank/DDBJ whole genome shotgun (WGS) entry which is preliminary data.</text>
</comment>
<dbReference type="Proteomes" id="UP000030161">
    <property type="component" value="Unassembled WGS sequence"/>
</dbReference>
<evidence type="ECO:0008006" key="5">
    <source>
        <dbReference type="Google" id="ProtNLM"/>
    </source>
</evidence>
<dbReference type="AlphaFoldDB" id="A0AB34Q189"/>
<accession>A0AB34Q189</accession>
<reference evidence="3 4" key="1">
    <citation type="submission" date="2013-12" db="EMBL/GenBank/DDBJ databases">
        <title>The Genome Sequence of Candida albicans P78048.</title>
        <authorList>
            <consortium name="The Broad Institute Genome Sequencing Platform"/>
            <consortium name="The Broad Institute Genome Sequencing Center for Infectious Disease"/>
            <person name="Cuomo C."/>
            <person name="Bennett R."/>
            <person name="Hirakawa M."/>
            <person name="Noverr M."/>
            <person name="Mitchell A."/>
            <person name="Young S.K."/>
            <person name="Zeng Q."/>
            <person name="Gargeya S."/>
            <person name="Fitzgerald M."/>
            <person name="Abouelleil A."/>
            <person name="Alvarado L."/>
            <person name="Berlin A.M."/>
            <person name="Chapman S.B."/>
            <person name="Dewar J."/>
            <person name="Goldberg J."/>
            <person name="Griggs A."/>
            <person name="Gujja S."/>
            <person name="Hansen M."/>
            <person name="Howarth C."/>
            <person name="Imamovic A."/>
            <person name="Larimer J."/>
            <person name="McCowan C."/>
            <person name="Murphy C."/>
            <person name="Pearson M."/>
            <person name="Priest M."/>
            <person name="Roberts A."/>
            <person name="Saif S."/>
            <person name="Shea T."/>
            <person name="Sykes S."/>
            <person name="Wortman J."/>
            <person name="Nusbaum C."/>
            <person name="Birren B."/>
        </authorList>
    </citation>
    <scope>NUCLEOTIDE SEQUENCE [LARGE SCALE GENOMIC DNA]</scope>
    <source>
        <strain evidence="3 4">P78048</strain>
    </source>
</reference>
<evidence type="ECO:0000256" key="2">
    <source>
        <dbReference type="SAM" id="MobiDB-lite"/>
    </source>
</evidence>
<protein>
    <recommendedName>
        <fullName evidence="5">Spindle pole body component Bbp1 C-terminal domain-containing protein</fullName>
    </recommendedName>
</protein>
<feature type="coiled-coil region" evidence="1">
    <location>
        <begin position="162"/>
        <end position="273"/>
    </location>
</feature>
<feature type="region of interest" description="Disordered" evidence="2">
    <location>
        <begin position="21"/>
        <end position="80"/>
    </location>
</feature>
<keyword evidence="1" id="KW-0175">Coiled coil</keyword>
<feature type="compositionally biased region" description="Acidic residues" evidence="2">
    <location>
        <begin position="61"/>
        <end position="79"/>
    </location>
</feature>
<sequence>MWRSLLGLDNDDSELINQPTIDYNTISSPSKQPQQPKQNSQNNKPLDKPRNQTFGTVIDYSDVEDDDGDDDDEYPDLDDDIKTNTRLINQWRTNNIQPTTFNPTINQNGSINRQPTLTNVSLPDQYPGKFPHLKNDNDVKQDNSVNLLEADKEYESLIDAKIQALQREIDNNDNDNDNDNDNFPQNVETTNVLDEINNLQLKITSQTKTLQELNELVDVYEDEIQSNNNTTTTTTTTTPIPTTGKLIIDYKDYQNLKNEYMNELNRVKKLYEAYYLLFNRYISLKRSYKQQKEQKVASSKKNDEDKVDKVDEVDEVDEVDKVDKVDKVDEDDKDPKDGRNGDTISIKEKINQIKSKTNDSSIKTICDTLLKDVTKLEKNRY</sequence>
<evidence type="ECO:0000256" key="1">
    <source>
        <dbReference type="SAM" id="Coils"/>
    </source>
</evidence>
<proteinExistence type="predicted"/>
<evidence type="ECO:0000313" key="3">
    <source>
        <dbReference type="EMBL" id="KGR21850.1"/>
    </source>
</evidence>
<organism evidence="3 4">
    <name type="scientific">Candida albicans P78048</name>
    <dbReference type="NCBI Taxonomy" id="1094989"/>
    <lineage>
        <taxon>Eukaryota</taxon>
        <taxon>Fungi</taxon>
        <taxon>Dikarya</taxon>
        <taxon>Ascomycota</taxon>
        <taxon>Saccharomycotina</taxon>
        <taxon>Pichiomycetes</taxon>
        <taxon>Debaryomycetaceae</taxon>
        <taxon>Candida/Lodderomyces clade</taxon>
        <taxon>Candida</taxon>
    </lineage>
</organism>
<gene>
    <name evidence="3" type="ORF">MG3_00070</name>
</gene>
<name>A0AB34Q189_CANAX</name>
<evidence type="ECO:0000313" key="4">
    <source>
        <dbReference type="Proteomes" id="UP000030161"/>
    </source>
</evidence>
<dbReference type="EMBL" id="AJIX01000002">
    <property type="protein sequence ID" value="KGR21850.1"/>
    <property type="molecule type" value="Genomic_DNA"/>
</dbReference>